<reference evidence="1 2" key="1">
    <citation type="journal article" date="2018" name="ACS Chem. Biol.">
        <title>Ketoreductase domain dysfunction expands chemodiversity: malyngamide biosynthesis in the cyanobacterium Okeania hirsuta.</title>
        <authorList>
            <person name="Moss N.A."/>
            <person name="Leao T."/>
            <person name="Rankin M."/>
            <person name="McCullough T.M."/>
            <person name="Qu P."/>
            <person name="Korobeynikov A."/>
            <person name="Smith J.L."/>
            <person name="Gerwick L."/>
            <person name="Gerwick W.H."/>
        </authorList>
    </citation>
    <scope>NUCLEOTIDE SEQUENCE [LARGE SCALE GENOMIC DNA]</scope>
    <source>
        <strain evidence="1 2">PAB10Feb10-1</strain>
    </source>
</reference>
<dbReference type="AlphaFoldDB" id="A0A3N6R429"/>
<keyword evidence="2" id="KW-1185">Reference proteome</keyword>
<evidence type="ECO:0000313" key="1">
    <source>
        <dbReference type="EMBL" id="RQH25756.1"/>
    </source>
</evidence>
<dbReference type="RefSeq" id="WP_124155564.1">
    <property type="nucleotide sequence ID" value="NZ_CAWOLW010000226.1"/>
</dbReference>
<dbReference type="EMBL" id="RCBY01000301">
    <property type="protein sequence ID" value="RQH25756.1"/>
    <property type="molecule type" value="Genomic_DNA"/>
</dbReference>
<comment type="caution">
    <text evidence="1">The sequence shown here is derived from an EMBL/GenBank/DDBJ whole genome shotgun (WGS) entry which is preliminary data.</text>
</comment>
<dbReference type="Proteomes" id="UP000269154">
    <property type="component" value="Unassembled WGS sequence"/>
</dbReference>
<name>A0A3N6R429_9CYAN</name>
<proteinExistence type="predicted"/>
<organism evidence="1 2">
    <name type="scientific">Okeania hirsuta</name>
    <dbReference type="NCBI Taxonomy" id="1458930"/>
    <lineage>
        <taxon>Bacteria</taxon>
        <taxon>Bacillati</taxon>
        <taxon>Cyanobacteriota</taxon>
        <taxon>Cyanophyceae</taxon>
        <taxon>Oscillatoriophycideae</taxon>
        <taxon>Oscillatoriales</taxon>
        <taxon>Microcoleaceae</taxon>
        <taxon>Okeania</taxon>
    </lineage>
</organism>
<gene>
    <name evidence="1" type="ORF">D5R40_29210</name>
</gene>
<sequence length="127" mass="14953">MKPKINNITAWKQAELLMQPAFIRLLDHIRKKLDNSVWQGDYQEVETPIPGYRLDLEYQDQKVSIDLWELCYQVCFSNYHFTHSSDQIVEVEVDTSLLNDEGNVNWEHLDEKALRVVENMMADLPTV</sequence>
<protein>
    <submittedName>
        <fullName evidence="1">Uncharacterized protein</fullName>
    </submittedName>
</protein>
<evidence type="ECO:0000313" key="2">
    <source>
        <dbReference type="Proteomes" id="UP000269154"/>
    </source>
</evidence>
<dbReference type="OrthoDB" id="461689at2"/>
<accession>A0A3N6R429</accession>